<dbReference type="Gene3D" id="3.40.50.2000">
    <property type="entry name" value="Glycogen Phosphorylase B"/>
    <property type="match status" value="2"/>
</dbReference>
<evidence type="ECO:0000313" key="2">
    <source>
        <dbReference type="Proteomes" id="UP001597110"/>
    </source>
</evidence>
<protein>
    <submittedName>
        <fullName evidence="1">Glycosyltransferase family 4 protein</fullName>
        <ecNumber evidence="1">2.4.-.-</ecNumber>
    </submittedName>
</protein>
<keyword evidence="2" id="KW-1185">Reference proteome</keyword>
<evidence type="ECO:0000313" key="1">
    <source>
        <dbReference type="EMBL" id="MFD0725312.1"/>
    </source>
</evidence>
<comment type="caution">
    <text evidence="1">The sequence shown here is derived from an EMBL/GenBank/DDBJ whole genome shotgun (WGS) entry which is preliminary data.</text>
</comment>
<dbReference type="PANTHER" id="PTHR12526:SF637">
    <property type="entry name" value="GLYCOSYLTRANSFERASE EPSF-RELATED"/>
    <property type="match status" value="1"/>
</dbReference>
<gene>
    <name evidence="1" type="ORF">ACFQ0E_06810</name>
</gene>
<proteinExistence type="predicted"/>
<dbReference type="Pfam" id="PF13692">
    <property type="entry name" value="Glyco_trans_1_4"/>
    <property type="match status" value="1"/>
</dbReference>
<dbReference type="RefSeq" id="WP_386822924.1">
    <property type="nucleotide sequence ID" value="NZ_JBHTIF010000001.1"/>
</dbReference>
<organism evidence="1 2">
    <name type="scientific">Lysobacter brunescens</name>
    <dbReference type="NCBI Taxonomy" id="262323"/>
    <lineage>
        <taxon>Bacteria</taxon>
        <taxon>Pseudomonadati</taxon>
        <taxon>Pseudomonadota</taxon>
        <taxon>Gammaproteobacteria</taxon>
        <taxon>Lysobacterales</taxon>
        <taxon>Lysobacteraceae</taxon>
        <taxon>Lysobacter</taxon>
    </lineage>
</organism>
<dbReference type="CDD" id="cd03801">
    <property type="entry name" value="GT4_PimA-like"/>
    <property type="match status" value="1"/>
</dbReference>
<keyword evidence="1" id="KW-0328">Glycosyltransferase</keyword>
<dbReference type="PANTHER" id="PTHR12526">
    <property type="entry name" value="GLYCOSYLTRANSFERASE"/>
    <property type="match status" value="1"/>
</dbReference>
<name>A0ABW2Y9U2_9GAMM</name>
<dbReference type="EC" id="2.4.-.-" evidence="1"/>
<dbReference type="GO" id="GO:0016757">
    <property type="term" value="F:glycosyltransferase activity"/>
    <property type="evidence" value="ECO:0007669"/>
    <property type="project" value="UniProtKB-KW"/>
</dbReference>
<dbReference type="SUPFAM" id="SSF53756">
    <property type="entry name" value="UDP-Glycosyltransferase/glycogen phosphorylase"/>
    <property type="match status" value="1"/>
</dbReference>
<reference evidence="2" key="1">
    <citation type="journal article" date="2019" name="Int. J. Syst. Evol. Microbiol.">
        <title>The Global Catalogue of Microorganisms (GCM) 10K type strain sequencing project: providing services to taxonomists for standard genome sequencing and annotation.</title>
        <authorList>
            <consortium name="The Broad Institute Genomics Platform"/>
            <consortium name="The Broad Institute Genome Sequencing Center for Infectious Disease"/>
            <person name="Wu L."/>
            <person name="Ma J."/>
        </authorList>
    </citation>
    <scope>NUCLEOTIDE SEQUENCE [LARGE SCALE GENOMIC DNA]</scope>
    <source>
        <strain evidence="2">CCUG 55585</strain>
    </source>
</reference>
<dbReference type="Proteomes" id="UP001597110">
    <property type="component" value="Unassembled WGS sequence"/>
</dbReference>
<accession>A0ABW2Y9U2</accession>
<keyword evidence="1" id="KW-0808">Transferase</keyword>
<dbReference type="EMBL" id="JBHTIF010000001">
    <property type="protein sequence ID" value="MFD0725312.1"/>
    <property type="molecule type" value="Genomic_DNA"/>
</dbReference>
<sequence>MSRSIVNFAARALRHVARRLESGAPEAMNNASVPAMPDWLIDEMHHAARYDARLAPDHEGFSRFAFYAVPDRPQAGIAYAALEKSIGPVDFSHVVIVPWLKRGGADLGALHHIKLLASHSFSNVLVIATEASDSPWSSRVPDGVRFVEFGSICGQLAFDDQVHVLARLLIQRAPRVIHIINSRAAWEAVRRHGVSIRTGSRLFASLYCDDYSPSGIPVGYAREYLVDCADMLDRLICDNAVYPRLWEAQLGVPASRFLAVYFPTDFAHGLEYRATTAGKVLWAGRMDRQKRPDLLANIARRMPHLTFDVYGASLLDDSAKAHRFPENVRLLGAYDGFSSLPHSQYCCFLNTSEWDGLPNVLLEATAAGLPIASTAVGGITDFLSDENAYLAPFDSDGAVLSSMIQSIIDDPETAQSRWRAAAELIRQRHTYDAMKGSLAELPGYLSD</sequence>